<feature type="region of interest" description="Disordered" evidence="2">
    <location>
        <begin position="26"/>
        <end position="69"/>
    </location>
</feature>
<dbReference type="Pfam" id="PF02582">
    <property type="entry name" value="DUF155"/>
    <property type="match status" value="1"/>
</dbReference>
<evidence type="ECO:0000313" key="4">
    <source>
        <dbReference type="EMBL" id="VVT44317.1"/>
    </source>
</evidence>
<comment type="similarity">
    <text evidence="1">Belongs to the RMD1/sif2 family.</text>
</comment>
<dbReference type="GO" id="GO:0070131">
    <property type="term" value="P:positive regulation of mitochondrial translation"/>
    <property type="evidence" value="ECO:0007669"/>
    <property type="project" value="TreeGrafter"/>
</dbReference>
<dbReference type="InterPro" id="IPR003734">
    <property type="entry name" value="DUF155"/>
</dbReference>
<keyword evidence="5" id="KW-1185">Reference proteome</keyword>
<feature type="compositionally biased region" description="Low complexity" evidence="2">
    <location>
        <begin position="41"/>
        <end position="61"/>
    </location>
</feature>
<dbReference type="PANTHER" id="PTHR16255">
    <property type="entry name" value="REQUIRED FOR MEIOTIC NUCLEAR DIVISION PROTEIN 1 HOMOLOG"/>
    <property type="match status" value="1"/>
</dbReference>
<dbReference type="GO" id="GO:0005739">
    <property type="term" value="C:mitochondrion"/>
    <property type="evidence" value="ECO:0007669"/>
    <property type="project" value="UniProtKB-ARBA"/>
</dbReference>
<dbReference type="AlphaFoldDB" id="A0A5E8AZ95"/>
<evidence type="ECO:0000256" key="2">
    <source>
        <dbReference type="SAM" id="MobiDB-lite"/>
    </source>
</evidence>
<protein>
    <recommendedName>
        <fullName evidence="3">DUF155 domain-containing protein</fullName>
    </recommendedName>
</protein>
<dbReference type="RefSeq" id="XP_031850991.1">
    <property type="nucleotide sequence ID" value="XM_031995100.1"/>
</dbReference>
<gene>
    <name evidence="4" type="ORF">SAPINGB_P000376</name>
</gene>
<dbReference type="InterPro" id="IPR051624">
    <property type="entry name" value="RMD1/Sad1-interacting"/>
</dbReference>
<reference evidence="4 5" key="1">
    <citation type="submission" date="2019-09" db="EMBL/GenBank/DDBJ databases">
        <authorList>
            <person name="Brejova B."/>
        </authorList>
    </citation>
    <scope>NUCLEOTIDE SEQUENCE [LARGE SCALE GENOMIC DNA]</scope>
</reference>
<organism evidence="4 5">
    <name type="scientific">Magnusiomyces paraingens</name>
    <dbReference type="NCBI Taxonomy" id="2606893"/>
    <lineage>
        <taxon>Eukaryota</taxon>
        <taxon>Fungi</taxon>
        <taxon>Dikarya</taxon>
        <taxon>Ascomycota</taxon>
        <taxon>Saccharomycotina</taxon>
        <taxon>Dipodascomycetes</taxon>
        <taxon>Dipodascales</taxon>
        <taxon>Dipodascaceae</taxon>
        <taxon>Magnusiomyces</taxon>
    </lineage>
</organism>
<feature type="compositionally biased region" description="Polar residues" evidence="2">
    <location>
        <begin position="26"/>
        <end position="40"/>
    </location>
</feature>
<proteinExistence type="inferred from homology"/>
<dbReference type="GeneID" id="43579200"/>
<feature type="region of interest" description="Disordered" evidence="2">
    <location>
        <begin position="82"/>
        <end position="125"/>
    </location>
</feature>
<name>A0A5E8AZ95_9ASCO</name>
<feature type="region of interest" description="Disordered" evidence="2">
    <location>
        <begin position="250"/>
        <end position="272"/>
    </location>
</feature>
<evidence type="ECO:0000259" key="3">
    <source>
        <dbReference type="Pfam" id="PF02582"/>
    </source>
</evidence>
<dbReference type="PANTHER" id="PTHR16255:SF1">
    <property type="entry name" value="REQUIRED FOR MEIOTIC NUCLEAR DIVISION PROTEIN 1 HOMOLOG"/>
    <property type="match status" value="1"/>
</dbReference>
<sequence length="459" mass="50937">MLASSSFKRLALCQFPRRVVTSIRFNSTSKSGSQPNSKSLPETSSAPEPATSSSHTAASATFYTPKVPRNTMAAQQALRRFPGMLDTPPTNSTPQQHPGAHEDSPETTAAAPLPPTQGYSYGHDVHFGGPTDPYLASTAASQGGLRYRPCTTISKSEKYDLAIAIDQLYQQGLRSASIILPGEVAHVYYPYAPGHHADVLIISSGCVVAWGMTESEVQEKILPLLAPAEIGPYPEPESEDMDYIEEKPVENKTETIKETKNHEENGTEKEDEPLHSTMVGDVIVIRGVTYTQRLLAKAAFSSGLARSTKLANLENLLDKHINTTKKYIDNLANGRRLGIRGKTVLMLTGKLLRIRGQLNLYSELIETPDLYWSEPELESLYVLISRKLDVAPRIAILNKKLDYASESLSTLKSHISEEQSVRLEWMIVILIMVEVCFETSHFVEKYHEKRREPKEIRAD</sequence>
<evidence type="ECO:0000313" key="5">
    <source>
        <dbReference type="Proteomes" id="UP000398389"/>
    </source>
</evidence>
<evidence type="ECO:0000256" key="1">
    <source>
        <dbReference type="ARBA" id="ARBA00008306"/>
    </source>
</evidence>
<dbReference type="EMBL" id="CABVLU010000001">
    <property type="protein sequence ID" value="VVT44317.1"/>
    <property type="molecule type" value="Genomic_DNA"/>
</dbReference>
<dbReference type="OrthoDB" id="242766at2759"/>
<feature type="domain" description="DUF155" evidence="3">
    <location>
        <begin position="199"/>
        <end position="398"/>
    </location>
</feature>
<accession>A0A5E8AZ95</accession>
<dbReference type="Proteomes" id="UP000398389">
    <property type="component" value="Unassembled WGS sequence"/>
</dbReference>